<dbReference type="EMBL" id="ADLJ01000002">
    <property type="protein sequence ID" value="EHF01033.1"/>
    <property type="molecule type" value="Genomic_DNA"/>
</dbReference>
<protein>
    <recommendedName>
        <fullName evidence="3">RNA polymerase alpha subunit C-terminal domain-containing protein</fullName>
    </recommendedName>
</protein>
<evidence type="ECO:0000313" key="2">
    <source>
        <dbReference type="Proteomes" id="UP000003763"/>
    </source>
</evidence>
<dbReference type="AlphaFoldDB" id="G5HCF3"/>
<dbReference type="SUPFAM" id="SSF47789">
    <property type="entry name" value="C-terminal domain of RNA polymerase alpha subunit"/>
    <property type="match status" value="1"/>
</dbReference>
<gene>
    <name evidence="1" type="ORF">HMPREF9469_00265</name>
</gene>
<evidence type="ECO:0008006" key="3">
    <source>
        <dbReference type="Google" id="ProtNLM"/>
    </source>
</evidence>
<dbReference type="PATRIC" id="fig|742733.3.peg.272"/>
<comment type="caution">
    <text evidence="1">The sequence shown here is derived from an EMBL/GenBank/DDBJ whole genome shotgun (WGS) entry which is preliminary data.</text>
</comment>
<dbReference type="HOGENOM" id="CLU_1944981_0_0_9"/>
<evidence type="ECO:0000313" key="1">
    <source>
        <dbReference type="EMBL" id="EHF01033.1"/>
    </source>
</evidence>
<organism evidence="1 2">
    <name type="scientific">[Clostridium] citroniae WAL-17108</name>
    <dbReference type="NCBI Taxonomy" id="742733"/>
    <lineage>
        <taxon>Bacteria</taxon>
        <taxon>Bacillati</taxon>
        <taxon>Bacillota</taxon>
        <taxon>Clostridia</taxon>
        <taxon>Lachnospirales</taxon>
        <taxon>Lachnospiraceae</taxon>
        <taxon>Enterocloster</taxon>
    </lineage>
</organism>
<dbReference type="RefSeq" id="WP_007858371.1">
    <property type="nucleotide sequence ID" value="NZ_JH376420.1"/>
</dbReference>
<accession>G5HCF3</accession>
<proteinExistence type="predicted"/>
<dbReference type="Gene3D" id="1.10.150.20">
    <property type="entry name" value="5' to 3' exonuclease, C-terminal subdomain"/>
    <property type="match status" value="1"/>
</dbReference>
<dbReference type="Proteomes" id="UP000003763">
    <property type="component" value="Unassembled WGS sequence"/>
</dbReference>
<sequence>MIIRHQGRTLIGDELISGYAVCEADKLYMYLDDGKKIQVKRSSVVPVLADLENCKVEQPRESYGHPLCSLEVSEYIQTSLRFKGVMCLEDLAKWTYEDFKRIRGLGPLKIGKILEKLKQYGIETQVESI</sequence>
<name>G5HCF3_9FIRM</name>
<reference evidence="1 2" key="1">
    <citation type="submission" date="2011-08" db="EMBL/GenBank/DDBJ databases">
        <title>The Genome Sequence of Clostridium citroniae WAL-17108.</title>
        <authorList>
            <consortium name="The Broad Institute Genome Sequencing Platform"/>
            <person name="Earl A."/>
            <person name="Ward D."/>
            <person name="Feldgarden M."/>
            <person name="Gevers D."/>
            <person name="Finegold S.M."/>
            <person name="Summanen P.H."/>
            <person name="Molitoris D.R."/>
            <person name="Vaisanen M.L."/>
            <person name="Daigneault M."/>
            <person name="Allen-Vercoe E."/>
            <person name="Young S.K."/>
            <person name="Zeng Q."/>
            <person name="Gargeya S."/>
            <person name="Fitzgerald M."/>
            <person name="Haas B."/>
            <person name="Abouelleil A."/>
            <person name="Alvarado L."/>
            <person name="Arachchi H.M."/>
            <person name="Berlin A."/>
            <person name="Brown A."/>
            <person name="Chapman S.B."/>
            <person name="Chen Z."/>
            <person name="Dunbar C."/>
            <person name="Freedman E."/>
            <person name="Gearin G."/>
            <person name="Gellesch M."/>
            <person name="Goldberg J."/>
            <person name="Griggs A."/>
            <person name="Gujja S."/>
            <person name="Heiman D."/>
            <person name="Howarth C."/>
            <person name="Larson L."/>
            <person name="Lui A."/>
            <person name="MacDonald P.J.P."/>
            <person name="Montmayeur A."/>
            <person name="Murphy C."/>
            <person name="Neiman D."/>
            <person name="Pearson M."/>
            <person name="Priest M."/>
            <person name="Roberts A."/>
            <person name="Saif S."/>
            <person name="Shea T."/>
            <person name="Shenoy N."/>
            <person name="Sisk P."/>
            <person name="Stolte C."/>
            <person name="Sykes S."/>
            <person name="Wortman J."/>
            <person name="Nusbaum C."/>
            <person name="Birren B."/>
        </authorList>
    </citation>
    <scope>NUCLEOTIDE SEQUENCE [LARGE SCALE GENOMIC DNA]</scope>
    <source>
        <strain evidence="1 2">WAL-17108</strain>
    </source>
</reference>